<name>A0A2A5SZU3_9GAMM</name>
<evidence type="ECO:0000259" key="1">
    <source>
        <dbReference type="Pfam" id="PF04986"/>
    </source>
</evidence>
<dbReference type="GO" id="GO:0006313">
    <property type="term" value="P:DNA transposition"/>
    <property type="evidence" value="ECO:0007669"/>
    <property type="project" value="InterPro"/>
</dbReference>
<dbReference type="GO" id="GO:0003677">
    <property type="term" value="F:DNA binding"/>
    <property type="evidence" value="ECO:0007669"/>
    <property type="project" value="InterPro"/>
</dbReference>
<sequence>MIRTLWTNYPDGFYTHPSNGRKNKVPRKNYQGLIQYLTNYLSYPPIGLSRIVGYDGHQVRYYYQSHKTKLKTNETVDA</sequence>
<proteinExistence type="predicted"/>
<dbReference type="GO" id="GO:0004803">
    <property type="term" value="F:transposase activity"/>
    <property type="evidence" value="ECO:0007669"/>
    <property type="project" value="InterPro"/>
</dbReference>
<keyword evidence="3" id="KW-1185">Reference proteome</keyword>
<organism evidence="2 3">
    <name type="scientific">Candidatus Enterovibrio escicola</name>
    <dbReference type="NCBI Taxonomy" id="1927127"/>
    <lineage>
        <taxon>Bacteria</taxon>
        <taxon>Pseudomonadati</taxon>
        <taxon>Pseudomonadota</taxon>
        <taxon>Gammaproteobacteria</taxon>
        <taxon>Vibrionales</taxon>
        <taxon>Vibrionaceae</taxon>
        <taxon>Enterovibrio</taxon>
    </lineage>
</organism>
<gene>
    <name evidence="2" type="ORF">BTN49_2961</name>
</gene>
<evidence type="ECO:0000313" key="2">
    <source>
        <dbReference type="EMBL" id="PCS21422.1"/>
    </source>
</evidence>
<reference evidence="3" key="1">
    <citation type="submission" date="2017-04" db="EMBL/GenBank/DDBJ databases">
        <title>Genome evolution of the luminous symbionts of deep sea anglerfish.</title>
        <authorList>
            <person name="Hendry T.A."/>
        </authorList>
    </citation>
    <scope>NUCLEOTIDE SEQUENCE [LARGE SCALE GENOMIC DNA]</scope>
</reference>
<accession>A0A2A5SZU3</accession>
<feature type="domain" description="Transposase IS801/IS1294" evidence="1">
    <location>
        <begin position="26"/>
        <end position="77"/>
    </location>
</feature>
<dbReference type="Proteomes" id="UP000219020">
    <property type="component" value="Unassembled WGS sequence"/>
</dbReference>
<protein>
    <recommendedName>
        <fullName evidence="1">Transposase IS801/IS1294 domain-containing protein</fullName>
    </recommendedName>
</protein>
<dbReference type="InterPro" id="IPR007069">
    <property type="entry name" value="Transposase_32"/>
</dbReference>
<comment type="caution">
    <text evidence="2">The sequence shown here is derived from an EMBL/GenBank/DDBJ whole genome shotgun (WGS) entry which is preliminary data.</text>
</comment>
<dbReference type="AlphaFoldDB" id="A0A2A5SZU3"/>
<dbReference type="EMBL" id="NBYY01000034">
    <property type="protein sequence ID" value="PCS21422.1"/>
    <property type="molecule type" value="Genomic_DNA"/>
</dbReference>
<evidence type="ECO:0000313" key="3">
    <source>
        <dbReference type="Proteomes" id="UP000219020"/>
    </source>
</evidence>
<dbReference type="Pfam" id="PF04986">
    <property type="entry name" value="Y2_Tnp"/>
    <property type="match status" value="1"/>
</dbReference>